<dbReference type="Proteomes" id="UP000000628">
    <property type="component" value="Chromosome"/>
</dbReference>
<keyword evidence="4" id="KW-1185">Reference proteome</keyword>
<evidence type="ECO:0000313" key="3">
    <source>
        <dbReference type="EMBL" id="ACV09902.1"/>
    </source>
</evidence>
<feature type="compositionally biased region" description="Polar residues" evidence="1">
    <location>
        <begin position="16"/>
        <end position="39"/>
    </location>
</feature>
<feature type="region of interest" description="Disordered" evidence="1">
    <location>
        <begin position="16"/>
        <end position="52"/>
    </location>
</feature>
<evidence type="ECO:0000313" key="4">
    <source>
        <dbReference type="Proteomes" id="UP000000628"/>
    </source>
</evidence>
<dbReference type="KEGG" id="jde:Jden_2267"/>
<protein>
    <recommendedName>
        <fullName evidence="5">Adhesin domain-containing protein</fullName>
    </recommendedName>
</protein>
<evidence type="ECO:0000256" key="2">
    <source>
        <dbReference type="SAM" id="SignalP"/>
    </source>
</evidence>
<organism evidence="3 4">
    <name type="scientific">Jonesia denitrificans (strain ATCC 14870 / DSM 20603 / BCRC 15368 / CIP 55.134 / JCM 11481 / NBRC 15587 / NCTC 10816 / Prevot 55134)</name>
    <name type="common">Listeria denitrificans</name>
    <dbReference type="NCBI Taxonomy" id="471856"/>
    <lineage>
        <taxon>Bacteria</taxon>
        <taxon>Bacillati</taxon>
        <taxon>Actinomycetota</taxon>
        <taxon>Actinomycetes</taxon>
        <taxon>Micrococcales</taxon>
        <taxon>Jonesiaceae</taxon>
        <taxon>Jonesia</taxon>
    </lineage>
</organism>
<gene>
    <name evidence="3" type="ordered locus">Jden_2267</name>
</gene>
<evidence type="ECO:0000256" key="1">
    <source>
        <dbReference type="SAM" id="MobiDB-lite"/>
    </source>
</evidence>
<reference evidence="3 4" key="1">
    <citation type="journal article" date="2009" name="Stand. Genomic Sci.">
        <title>Complete genome sequence of Jonesia denitrificans type strain (Prevot 55134).</title>
        <authorList>
            <person name="Pukall R."/>
            <person name="Gehrich-Schroter G."/>
            <person name="Lapidus A."/>
            <person name="Nolan M."/>
            <person name="Glavina Del Rio T."/>
            <person name="Lucas S."/>
            <person name="Chen F."/>
            <person name="Tice H."/>
            <person name="Pitluck S."/>
            <person name="Cheng J.F."/>
            <person name="Copeland A."/>
            <person name="Saunders E."/>
            <person name="Brettin T."/>
            <person name="Detter J.C."/>
            <person name="Bruce D."/>
            <person name="Goodwin L."/>
            <person name="Pati A."/>
            <person name="Ivanova N."/>
            <person name="Mavromatis K."/>
            <person name="Ovchinnikova G."/>
            <person name="Chen A."/>
            <person name="Palaniappan K."/>
            <person name="Land M."/>
            <person name="Hauser L."/>
            <person name="Chang Y.J."/>
            <person name="Jeffries C.D."/>
            <person name="Chain P."/>
            <person name="Goker M."/>
            <person name="Bristow J."/>
            <person name="Eisen J.A."/>
            <person name="Markowitz V."/>
            <person name="Hugenholtz P."/>
            <person name="Kyrpides N.C."/>
            <person name="Klenk H.P."/>
            <person name="Han C."/>
        </authorList>
    </citation>
    <scope>NUCLEOTIDE SEQUENCE [LARGE SCALE GENOMIC DNA]</scope>
    <source>
        <strain evidence="4">ATCC 14870 / DSM 20603 / BCRC 15368 / CIP 55.134 / JCM 11481 / NBRC 15587 / NCTC 10816 / Prevot 55134</strain>
    </source>
</reference>
<keyword evidence="2" id="KW-0732">Signal</keyword>
<dbReference type="AlphaFoldDB" id="C7R214"/>
<proteinExistence type="predicted"/>
<accession>C7R214</accession>
<name>C7R214_JONDD</name>
<dbReference type="HOGENOM" id="CLU_1118988_0_0_11"/>
<sequence>MTAIVAVTLIAATAACSSDSAPSENTQGGDSAQSDTTGTEDAVKGAQADAEATATDIAGSEQKLAISGSAAHITISPLEDAGDTALKVTSDNDKAAVPAVEETDSGYSVSFDLLEQAATSAVTVYIHPDAQWTITVDAPGDSLTADFSALQVNELTLNEGYATAAVTTPTDSDITINQDGSVGDFTVTTPANAFVDLSISAGFGAADINGETIEGSDTYSTTTGEKDGTPKVIVTNTAGLGEFTLASN</sequence>
<evidence type="ECO:0008006" key="5">
    <source>
        <dbReference type="Google" id="ProtNLM"/>
    </source>
</evidence>
<dbReference type="STRING" id="471856.Jden_2267"/>
<dbReference type="EMBL" id="CP001706">
    <property type="protein sequence ID" value="ACV09902.1"/>
    <property type="molecule type" value="Genomic_DNA"/>
</dbReference>
<feature type="chain" id="PRO_5038813091" description="Adhesin domain-containing protein" evidence="2">
    <location>
        <begin position="18"/>
        <end position="248"/>
    </location>
</feature>
<feature type="signal peptide" evidence="2">
    <location>
        <begin position="1"/>
        <end position="17"/>
    </location>
</feature>